<feature type="transmembrane region" description="Helical" evidence="5">
    <location>
        <begin position="187"/>
        <end position="208"/>
    </location>
</feature>
<reference evidence="6" key="1">
    <citation type="journal article" date="2020" name="Cell">
        <title>Large-Scale Comparative Analyses of Tick Genomes Elucidate Their Genetic Diversity and Vector Capacities.</title>
        <authorList>
            <consortium name="Tick Genome and Microbiome Consortium (TIGMIC)"/>
            <person name="Jia N."/>
            <person name="Wang J."/>
            <person name="Shi W."/>
            <person name="Du L."/>
            <person name="Sun Y."/>
            <person name="Zhan W."/>
            <person name="Jiang J.F."/>
            <person name="Wang Q."/>
            <person name="Zhang B."/>
            <person name="Ji P."/>
            <person name="Bell-Sakyi L."/>
            <person name="Cui X.M."/>
            <person name="Yuan T.T."/>
            <person name="Jiang B.G."/>
            <person name="Yang W.F."/>
            <person name="Lam T.T."/>
            <person name="Chang Q.C."/>
            <person name="Ding S.J."/>
            <person name="Wang X.J."/>
            <person name="Zhu J.G."/>
            <person name="Ruan X.D."/>
            <person name="Zhao L."/>
            <person name="Wei J.T."/>
            <person name="Ye R.Z."/>
            <person name="Que T.C."/>
            <person name="Du C.H."/>
            <person name="Zhou Y.H."/>
            <person name="Cheng J.X."/>
            <person name="Dai P.F."/>
            <person name="Guo W.B."/>
            <person name="Han X.H."/>
            <person name="Huang E.J."/>
            <person name="Li L.F."/>
            <person name="Wei W."/>
            <person name="Gao Y.C."/>
            <person name="Liu J.Z."/>
            <person name="Shao H.Z."/>
            <person name="Wang X."/>
            <person name="Wang C.C."/>
            <person name="Yang T.C."/>
            <person name="Huo Q.B."/>
            <person name="Li W."/>
            <person name="Chen H.Y."/>
            <person name="Chen S.E."/>
            <person name="Zhou L.G."/>
            <person name="Ni X.B."/>
            <person name="Tian J.H."/>
            <person name="Sheng Y."/>
            <person name="Liu T."/>
            <person name="Pan Y.S."/>
            <person name="Xia L.Y."/>
            <person name="Li J."/>
            <person name="Zhao F."/>
            <person name="Cao W.C."/>
        </authorList>
    </citation>
    <scope>NUCLEOTIDE SEQUENCE</scope>
    <source>
        <strain evidence="6">Rsan-2018</strain>
    </source>
</reference>
<dbReference type="InterPro" id="IPR051458">
    <property type="entry name" value="Cyt/Met_Dipeptidase"/>
</dbReference>
<organism evidence="6 7">
    <name type="scientific">Rhipicephalus sanguineus</name>
    <name type="common">Brown dog tick</name>
    <name type="synonym">Ixodes sanguineus</name>
    <dbReference type="NCBI Taxonomy" id="34632"/>
    <lineage>
        <taxon>Eukaryota</taxon>
        <taxon>Metazoa</taxon>
        <taxon>Ecdysozoa</taxon>
        <taxon>Arthropoda</taxon>
        <taxon>Chelicerata</taxon>
        <taxon>Arachnida</taxon>
        <taxon>Acari</taxon>
        <taxon>Parasitiformes</taxon>
        <taxon>Ixodida</taxon>
        <taxon>Ixodoidea</taxon>
        <taxon>Ixodidae</taxon>
        <taxon>Rhipicephalinae</taxon>
        <taxon>Rhipicephalus</taxon>
        <taxon>Rhipicephalus</taxon>
    </lineage>
</organism>
<dbReference type="GO" id="GO:0046872">
    <property type="term" value="F:metal ion binding"/>
    <property type="evidence" value="ECO:0007669"/>
    <property type="project" value="UniProtKB-KW"/>
</dbReference>
<dbReference type="PANTHER" id="PTHR43270:SF4">
    <property type="entry name" value="CARNOSINE DIPEPTIDASE 2, ISOFORM A"/>
    <property type="match status" value="1"/>
</dbReference>
<keyword evidence="7" id="KW-1185">Reference proteome</keyword>
<dbReference type="InterPro" id="IPR042089">
    <property type="entry name" value="Peptidase_M13_dom_2"/>
</dbReference>
<evidence type="ECO:0000256" key="1">
    <source>
        <dbReference type="ARBA" id="ARBA00022670"/>
    </source>
</evidence>
<dbReference type="InterPro" id="IPR002933">
    <property type="entry name" value="Peptidase_M20"/>
</dbReference>
<dbReference type="PANTHER" id="PTHR43270">
    <property type="entry name" value="BETA-ALA-HIS DIPEPTIDASE"/>
    <property type="match status" value="1"/>
</dbReference>
<dbReference type="Gene3D" id="1.10.1380.10">
    <property type="entry name" value="Neutral endopeptidase , domain2"/>
    <property type="match status" value="1"/>
</dbReference>
<dbReference type="Proteomes" id="UP000821837">
    <property type="component" value="Unassembled WGS sequence"/>
</dbReference>
<dbReference type="Gene3D" id="3.40.390.10">
    <property type="entry name" value="Collagenase (Catalytic Domain)"/>
    <property type="match status" value="1"/>
</dbReference>
<dbReference type="AlphaFoldDB" id="A0A9D4Q6D8"/>
<evidence type="ECO:0000256" key="4">
    <source>
        <dbReference type="SAM" id="MobiDB-lite"/>
    </source>
</evidence>
<dbReference type="GO" id="GO:0004222">
    <property type="term" value="F:metalloendopeptidase activity"/>
    <property type="evidence" value="ECO:0007669"/>
    <property type="project" value="InterPro"/>
</dbReference>
<keyword evidence="5" id="KW-0472">Membrane</keyword>
<dbReference type="SUPFAM" id="SSF55486">
    <property type="entry name" value="Metalloproteases ('zincins'), catalytic domain"/>
    <property type="match status" value="1"/>
</dbReference>
<feature type="compositionally biased region" description="Low complexity" evidence="4">
    <location>
        <begin position="157"/>
        <end position="172"/>
    </location>
</feature>
<proteinExistence type="predicted"/>
<keyword evidence="3" id="KW-0378">Hydrolase</keyword>
<keyword evidence="2" id="KW-0479">Metal-binding</keyword>
<keyword evidence="1" id="KW-0645">Protease</keyword>
<dbReference type="SUPFAM" id="SSF53187">
    <property type="entry name" value="Zn-dependent exopeptidases"/>
    <property type="match status" value="1"/>
</dbReference>
<feature type="compositionally biased region" description="Polar residues" evidence="4">
    <location>
        <begin position="131"/>
        <end position="149"/>
    </location>
</feature>
<comment type="caution">
    <text evidence="6">The sequence shown here is derived from an EMBL/GenBank/DDBJ whole genome shotgun (WGS) entry which is preliminary data.</text>
</comment>
<reference evidence="6" key="2">
    <citation type="submission" date="2021-09" db="EMBL/GenBank/DDBJ databases">
        <authorList>
            <person name="Jia N."/>
            <person name="Wang J."/>
            <person name="Shi W."/>
            <person name="Du L."/>
            <person name="Sun Y."/>
            <person name="Zhan W."/>
            <person name="Jiang J."/>
            <person name="Wang Q."/>
            <person name="Zhang B."/>
            <person name="Ji P."/>
            <person name="Sakyi L.B."/>
            <person name="Cui X."/>
            <person name="Yuan T."/>
            <person name="Jiang B."/>
            <person name="Yang W."/>
            <person name="Lam T.T.-Y."/>
            <person name="Chang Q."/>
            <person name="Ding S."/>
            <person name="Wang X."/>
            <person name="Zhu J."/>
            <person name="Ruan X."/>
            <person name="Zhao L."/>
            <person name="Wei J."/>
            <person name="Que T."/>
            <person name="Du C."/>
            <person name="Cheng J."/>
            <person name="Dai P."/>
            <person name="Han X."/>
            <person name="Huang E."/>
            <person name="Gao Y."/>
            <person name="Liu J."/>
            <person name="Shao H."/>
            <person name="Ye R."/>
            <person name="Li L."/>
            <person name="Wei W."/>
            <person name="Wang X."/>
            <person name="Wang C."/>
            <person name="Huo Q."/>
            <person name="Li W."/>
            <person name="Guo W."/>
            <person name="Chen H."/>
            <person name="Chen S."/>
            <person name="Zhou L."/>
            <person name="Zhou L."/>
            <person name="Ni X."/>
            <person name="Tian J."/>
            <person name="Zhou Y."/>
            <person name="Sheng Y."/>
            <person name="Liu T."/>
            <person name="Pan Y."/>
            <person name="Xia L."/>
            <person name="Li J."/>
            <person name="Zhao F."/>
            <person name="Cao W."/>
        </authorList>
    </citation>
    <scope>NUCLEOTIDE SEQUENCE</scope>
    <source>
        <strain evidence="6">Rsan-2018</strain>
        <tissue evidence="6">Larvae</tissue>
    </source>
</reference>
<dbReference type="GO" id="GO:0006508">
    <property type="term" value="P:proteolysis"/>
    <property type="evidence" value="ECO:0007669"/>
    <property type="project" value="UniProtKB-KW"/>
</dbReference>
<dbReference type="Pfam" id="PF01546">
    <property type="entry name" value="Peptidase_M20"/>
    <property type="match status" value="1"/>
</dbReference>
<keyword evidence="5" id="KW-0812">Transmembrane</keyword>
<dbReference type="Gene3D" id="3.30.70.360">
    <property type="match status" value="1"/>
</dbReference>
<feature type="compositionally biased region" description="Polar residues" evidence="4">
    <location>
        <begin position="100"/>
        <end position="109"/>
    </location>
</feature>
<dbReference type="InterPro" id="IPR000718">
    <property type="entry name" value="Peptidase_M13"/>
</dbReference>
<evidence type="ECO:0000256" key="5">
    <source>
        <dbReference type="SAM" id="Phobius"/>
    </source>
</evidence>
<sequence>MRDERPAVATSAARVAADDRTWKMASEARTFIRSREEPSSADLRPHCTADPKTSKRSESFSLDTALIVELQNMTNEAAIRDMIRRIEQSMTLAASLAEDQPSTSTTTITLPVEPPTSTSTFEESPSKHTRSSTVDTQTPATSEETSRFTSGKKGSATRESTSSTTSSKGESSNATGKTESDWYPFCLQFKVLALVAVAVLLFVVVVLIPRLNRTRGSLARSSQERRDWSSVCKKPACHRALDSLIEPMDLNVSPCDDFYRHVCGRWRARNPKRLSYASENHHNFLMGIHRRLAGHSFDSRWNGSDTPPNHGGCERRNRIVAAFYASCLHFGRRPSIPSLRAVLSRVPKKLSFYVRGLVEVGEVLRALGDWREPDVVNLYTLLVPAAQLFAYVRPWLVPRNDREDRVIPACLRATEHRFVSVFSSMLAAWTETNRARLYFRDMVSTLRRALGNTIPDKNDLARNEVDAYVAFRVVTIAERNQSECACRMEDLSSISLSINDFIGNLILLFKEDRFTSAKQSRAHIAKAVKDGLYQLPSCLGSFVSGAGHTVIVPPLYLSGELLQAEASEPSLDVPTVGVPILISWARSIMSTGEDDWSTTAASYGSCVRKNHPLDHALSDRASDEALLTNALLVPWAISVALTAAATMTGIEHGAFSYAASKSSVTGTVDDGIPKELEEVFDIIEQSKGQMITWLKDLVAIPSVSAEKQHHKDIMRAIKETGTILQEQGVHITEAPLGDQQLQDGSKVPLPPLLLATTGQEAAKKTLCVYGHLDVYPARKEDGWTADPFLPTEQDGRLFARGVASVKGPLVAWIAALYAFRKSAAKAAPVNLKFLIESMEEVGSQGLDSYLAANAKEDFFKGINFVCVADGFWLNQRTPCLSYGLRGLCSFNVEIGSAKPDLESGADGGALHEPMADVVFLLDSLMGTRGHVAIEGFHEDVAPITDTEWKLYEHVDFDPSEVNALQALLDGTRDGCGDSFL</sequence>
<dbReference type="Gene3D" id="3.40.630.10">
    <property type="entry name" value="Zn peptidases"/>
    <property type="match status" value="1"/>
</dbReference>
<dbReference type="EMBL" id="JABSTV010001248">
    <property type="protein sequence ID" value="KAH7968860.1"/>
    <property type="molecule type" value="Genomic_DNA"/>
</dbReference>
<evidence type="ECO:0000256" key="2">
    <source>
        <dbReference type="ARBA" id="ARBA00022723"/>
    </source>
</evidence>
<accession>A0A9D4Q6D8</accession>
<dbReference type="VEuPathDB" id="VectorBase:RSAN_039790"/>
<dbReference type="InterPro" id="IPR024079">
    <property type="entry name" value="MetalloPept_cat_dom_sf"/>
</dbReference>
<dbReference type="PROSITE" id="PS51885">
    <property type="entry name" value="NEPRILYSIN"/>
    <property type="match status" value="1"/>
</dbReference>
<gene>
    <name evidence="6" type="ORF">HPB52_011971</name>
</gene>
<evidence type="ECO:0000256" key="3">
    <source>
        <dbReference type="ARBA" id="ARBA00022801"/>
    </source>
</evidence>
<name>A0A9D4Q6D8_RHISA</name>
<protein>
    <submittedName>
        <fullName evidence="6">Uncharacterized protein</fullName>
    </submittedName>
</protein>
<evidence type="ECO:0000313" key="7">
    <source>
        <dbReference type="Proteomes" id="UP000821837"/>
    </source>
</evidence>
<keyword evidence="5" id="KW-1133">Transmembrane helix</keyword>
<feature type="region of interest" description="Disordered" evidence="4">
    <location>
        <begin position="33"/>
        <end position="58"/>
    </location>
</feature>
<feature type="region of interest" description="Disordered" evidence="4">
    <location>
        <begin position="95"/>
        <end position="177"/>
    </location>
</feature>
<evidence type="ECO:0000313" key="6">
    <source>
        <dbReference type="EMBL" id="KAH7968860.1"/>
    </source>
</evidence>